<dbReference type="HOGENOM" id="CLU_051657_0_0_5"/>
<gene>
    <name evidence="4" type="ordered locus">RCAP_rcc01254</name>
</gene>
<dbReference type="InterPro" id="IPR011010">
    <property type="entry name" value="DNA_brk_join_enz"/>
</dbReference>
<keyword evidence="5" id="KW-1185">Reference proteome</keyword>
<dbReference type="PANTHER" id="PTHR30349">
    <property type="entry name" value="PHAGE INTEGRASE-RELATED"/>
    <property type="match status" value="1"/>
</dbReference>
<reference key="1">
    <citation type="submission" date="2008-12" db="EMBL/GenBank/DDBJ databases">
        <title>Complete genome sequence of Rhodobacter capsulatus SB1003.</title>
        <authorList>
            <person name="Strnad H."/>
            <person name="Lapidus A."/>
            <person name="Vlcek C."/>
            <person name="Ulbrich P."/>
            <person name="Paces J."/>
            <person name="Maltsev N."/>
            <person name="Kumar V."/>
            <person name="Kogan Y."/>
            <person name="Milgram A."/>
            <person name="Rebrekov D."/>
            <person name="Mazur M."/>
            <person name="Cox R."/>
            <person name="Kyrpides N."/>
            <person name="Kolar M."/>
            <person name="Sachova J."/>
            <person name="Ridl J."/>
            <person name="Ivanova N."/>
            <person name="Kapatral V."/>
            <person name="Los T."/>
            <person name="Lykidis A."/>
            <person name="Mikhailova N."/>
            <person name="Reznik G."/>
            <person name="Vasieva O."/>
            <person name="Fonstein M."/>
            <person name="Paces V."/>
            <person name="Haselkorn R."/>
        </authorList>
    </citation>
    <scope>NUCLEOTIDE SEQUENCE</scope>
    <source>
        <strain>SB1003</strain>
    </source>
</reference>
<sequence length="432" mass="49013">MLVMRGSVWHLIRRVPKRYAGVSEQGRQVSLSLRTDSRIEAEAKAKAAWDALLMAWEARLRGDTTDARARYDAALNICAQHGYRYQSLKKIMAMPVEDQVERINRIPQRMGEPNKVVADALLGVTEPPKMTLSETLAEFRKSVEPIKTLKMTPDQLRKYRNPRDKAFRNLIAVVGDIPLADLTRTNLIEFRSWWLTKIQEEDLQTDSANKDLTHLKSVIEAVIDTLALPFPSPFVGKSIKFPKSEAETRPEFSTDWIKQKLLAPKALDGLNDEARGILLAMINTGARPSELCALRPEDIKLTDNIPHICISAAHRRTKTRNSVRQIPLVGVSLEAMQRFPNGFPRYDDKAATLSATVNKYLREAGLMETENHTLYCLRHRLEGVLRRAGADGRVRRMIFGHARNADVEERDRPDYGQVHLVELQDALRLVAI</sequence>
<evidence type="ECO:0000259" key="3">
    <source>
        <dbReference type="PROSITE" id="PS51898"/>
    </source>
</evidence>
<reference evidence="4 5" key="2">
    <citation type="journal article" date="2010" name="J. Bacteriol.">
        <title>Complete genome sequence of the photosynthetic purple nonsulfur bacterium Rhodobacter capsulatus SB 1003.</title>
        <authorList>
            <person name="Strnad H."/>
            <person name="Lapidus A."/>
            <person name="Paces J."/>
            <person name="Ulbrich P."/>
            <person name="Vlcek C."/>
            <person name="Paces V."/>
            <person name="Haselkorn R."/>
        </authorList>
    </citation>
    <scope>NUCLEOTIDE SEQUENCE [LARGE SCALE GENOMIC DNA]</scope>
    <source>
        <strain evidence="5">ATCC BAA-309 / NBRC 16581 / SB1003</strain>
    </source>
</reference>
<dbReference type="GO" id="GO:0006310">
    <property type="term" value="P:DNA recombination"/>
    <property type="evidence" value="ECO:0007669"/>
    <property type="project" value="UniProtKB-KW"/>
</dbReference>
<dbReference type="GO" id="GO:0003677">
    <property type="term" value="F:DNA binding"/>
    <property type="evidence" value="ECO:0007669"/>
    <property type="project" value="InterPro"/>
</dbReference>
<dbReference type="eggNOG" id="COG0582">
    <property type="taxonomic scope" value="Bacteria"/>
</dbReference>
<dbReference type="GeneID" id="31490167"/>
<keyword evidence="1" id="KW-0229">DNA integration</keyword>
<dbReference type="PANTHER" id="PTHR30349:SF64">
    <property type="entry name" value="PROPHAGE INTEGRASE INTD-RELATED"/>
    <property type="match status" value="1"/>
</dbReference>
<dbReference type="Proteomes" id="UP000002361">
    <property type="component" value="Chromosome"/>
</dbReference>
<dbReference type="Pfam" id="PF00589">
    <property type="entry name" value="Phage_integrase"/>
    <property type="match status" value="1"/>
</dbReference>
<dbReference type="STRING" id="272942.RCAP_rcc01254"/>
<dbReference type="InterPro" id="IPR050090">
    <property type="entry name" value="Tyrosine_recombinase_XerCD"/>
</dbReference>
<dbReference type="Pfam" id="PF20172">
    <property type="entry name" value="DUF6538"/>
    <property type="match status" value="1"/>
</dbReference>
<dbReference type="SUPFAM" id="SSF56349">
    <property type="entry name" value="DNA breaking-rejoining enzymes"/>
    <property type="match status" value="1"/>
</dbReference>
<evidence type="ECO:0000313" key="5">
    <source>
        <dbReference type="Proteomes" id="UP000002361"/>
    </source>
</evidence>
<evidence type="ECO:0000256" key="1">
    <source>
        <dbReference type="ARBA" id="ARBA00022908"/>
    </source>
</evidence>
<dbReference type="Gene3D" id="1.10.443.10">
    <property type="entry name" value="Intergrase catalytic core"/>
    <property type="match status" value="1"/>
</dbReference>
<dbReference type="EMBL" id="CP001312">
    <property type="protein sequence ID" value="ADE85011.1"/>
    <property type="molecule type" value="Genomic_DNA"/>
</dbReference>
<dbReference type="InterPro" id="IPR013762">
    <property type="entry name" value="Integrase-like_cat_sf"/>
</dbReference>
<proteinExistence type="predicted"/>
<dbReference type="KEGG" id="rcp:RCAP_rcc01254"/>
<name>D5ASC0_RHOCB</name>
<dbReference type="GO" id="GO:0015074">
    <property type="term" value="P:DNA integration"/>
    <property type="evidence" value="ECO:0007669"/>
    <property type="project" value="UniProtKB-KW"/>
</dbReference>
<feature type="domain" description="Tyr recombinase" evidence="3">
    <location>
        <begin position="247"/>
        <end position="428"/>
    </location>
</feature>
<dbReference type="InterPro" id="IPR002104">
    <property type="entry name" value="Integrase_catalytic"/>
</dbReference>
<dbReference type="RefSeq" id="WP_013066990.1">
    <property type="nucleotide sequence ID" value="NC_014034.1"/>
</dbReference>
<evidence type="ECO:0000256" key="2">
    <source>
        <dbReference type="ARBA" id="ARBA00023172"/>
    </source>
</evidence>
<dbReference type="AlphaFoldDB" id="D5ASC0"/>
<protein>
    <submittedName>
        <fullName evidence="4">Phage integrase</fullName>
    </submittedName>
</protein>
<dbReference type="InterPro" id="IPR046668">
    <property type="entry name" value="DUF6538"/>
</dbReference>
<dbReference type="PROSITE" id="PS51898">
    <property type="entry name" value="TYR_RECOMBINASE"/>
    <property type="match status" value="1"/>
</dbReference>
<evidence type="ECO:0000313" key="4">
    <source>
        <dbReference type="EMBL" id="ADE85011.1"/>
    </source>
</evidence>
<keyword evidence="2" id="KW-0233">DNA recombination</keyword>
<accession>D5ASC0</accession>
<organism evidence="4 5">
    <name type="scientific">Rhodobacter capsulatus (strain ATCC BAA-309 / NBRC 16581 / SB1003)</name>
    <dbReference type="NCBI Taxonomy" id="272942"/>
    <lineage>
        <taxon>Bacteria</taxon>
        <taxon>Pseudomonadati</taxon>
        <taxon>Pseudomonadota</taxon>
        <taxon>Alphaproteobacteria</taxon>
        <taxon>Rhodobacterales</taxon>
        <taxon>Rhodobacter group</taxon>
        <taxon>Rhodobacter</taxon>
    </lineage>
</organism>